<sequence>MVERKLTTLMNTCIVSWSSSAFPNLTSSGLTPRGGSCVAISDGRLDGNPVGGNGRGGNVGAIGGWDVIVGRIEGVADVAGSTSMGGGGSGTLNTSFGGFFKASRRL</sequence>
<dbReference type="AlphaFoldDB" id="A0A915KUH9"/>
<reference evidence="2" key="1">
    <citation type="submission" date="2022-11" db="UniProtKB">
        <authorList>
            <consortium name="WormBaseParasite"/>
        </authorList>
    </citation>
    <scope>IDENTIFICATION</scope>
</reference>
<dbReference type="WBParaSite" id="nRc.2.0.1.t41238-RA">
    <property type="protein sequence ID" value="nRc.2.0.1.t41238-RA"/>
    <property type="gene ID" value="nRc.2.0.1.g41238"/>
</dbReference>
<accession>A0A915KUH9</accession>
<evidence type="ECO:0000313" key="1">
    <source>
        <dbReference type="Proteomes" id="UP000887565"/>
    </source>
</evidence>
<protein>
    <submittedName>
        <fullName evidence="2">Uncharacterized protein</fullName>
    </submittedName>
</protein>
<name>A0A915KUH9_ROMCU</name>
<evidence type="ECO:0000313" key="2">
    <source>
        <dbReference type="WBParaSite" id="nRc.2.0.1.t41238-RA"/>
    </source>
</evidence>
<proteinExistence type="predicted"/>
<dbReference type="Proteomes" id="UP000887565">
    <property type="component" value="Unplaced"/>
</dbReference>
<keyword evidence="1" id="KW-1185">Reference proteome</keyword>
<organism evidence="1 2">
    <name type="scientific">Romanomermis culicivorax</name>
    <name type="common">Nematode worm</name>
    <dbReference type="NCBI Taxonomy" id="13658"/>
    <lineage>
        <taxon>Eukaryota</taxon>
        <taxon>Metazoa</taxon>
        <taxon>Ecdysozoa</taxon>
        <taxon>Nematoda</taxon>
        <taxon>Enoplea</taxon>
        <taxon>Dorylaimia</taxon>
        <taxon>Mermithida</taxon>
        <taxon>Mermithoidea</taxon>
        <taxon>Mermithidae</taxon>
        <taxon>Romanomermis</taxon>
    </lineage>
</organism>